<sequence>MENIITAAVQRGASDLHIKAGDVFRARINGSLIPLTKQRLTPEQTRAIALKLIPNERDRQALDDLQDYDCSWGLPGVGRFRVNILRQRGSFMVVMRVIPFEIPTLDALGLPPVVQDVAALERGLVLVTGVTGSGKSSTQAAMIGFMNNNMRRHIVTLENPIEFLHRDVNCSITQREVGIDTDTFRVGLRAALRQDPDVILIGEMRDSESIDIALKSAETGHLVISTVHTKDAASTISRLVATFPPEEQKVVRLRLAEQLQAVISQRLLPKKDGKGRVLAAEVMVVSGTIRDCIADENRASEIPEHIAGGRTTYGMQTFDQCLMDLVMSGQVDYGVAKAAASNPGDFELKLNMLSGGGAPGAQNGGAGMAGISSEYF</sequence>
<dbReference type="CDD" id="cd01131">
    <property type="entry name" value="PilT"/>
    <property type="match status" value="1"/>
</dbReference>
<dbReference type="AlphaFoldDB" id="A0A841H7Y1"/>
<dbReference type="EMBL" id="JACHIA010000029">
    <property type="protein sequence ID" value="MBB6073799.1"/>
    <property type="molecule type" value="Genomic_DNA"/>
</dbReference>
<organism evidence="3 4">
    <name type="scientific">Longimicrobium terrae</name>
    <dbReference type="NCBI Taxonomy" id="1639882"/>
    <lineage>
        <taxon>Bacteria</taxon>
        <taxon>Pseudomonadati</taxon>
        <taxon>Gemmatimonadota</taxon>
        <taxon>Longimicrobiia</taxon>
        <taxon>Longimicrobiales</taxon>
        <taxon>Longimicrobiaceae</taxon>
        <taxon>Longimicrobium</taxon>
    </lineage>
</organism>
<dbReference type="Gene3D" id="3.30.450.90">
    <property type="match status" value="1"/>
</dbReference>
<reference evidence="3 4" key="1">
    <citation type="submission" date="2020-08" db="EMBL/GenBank/DDBJ databases">
        <title>Genomic Encyclopedia of Type Strains, Phase IV (KMG-IV): sequencing the most valuable type-strain genomes for metagenomic binning, comparative biology and taxonomic classification.</title>
        <authorList>
            <person name="Goeker M."/>
        </authorList>
    </citation>
    <scope>NUCLEOTIDE SEQUENCE [LARGE SCALE GENOMIC DNA]</scope>
    <source>
        <strain evidence="3 4">DSM 29007</strain>
    </source>
</reference>
<dbReference type="InterPro" id="IPR050921">
    <property type="entry name" value="T4SS_GSP_E_ATPase"/>
</dbReference>
<dbReference type="SUPFAM" id="SSF52540">
    <property type="entry name" value="P-loop containing nucleoside triphosphate hydrolases"/>
    <property type="match status" value="1"/>
</dbReference>
<dbReference type="PROSITE" id="PS00662">
    <property type="entry name" value="T2SP_E"/>
    <property type="match status" value="1"/>
</dbReference>
<dbReference type="PANTHER" id="PTHR30486">
    <property type="entry name" value="TWITCHING MOTILITY PROTEIN PILT"/>
    <property type="match status" value="1"/>
</dbReference>
<gene>
    <name evidence="3" type="ORF">HNQ61_005477</name>
</gene>
<dbReference type="Proteomes" id="UP000582837">
    <property type="component" value="Unassembled WGS sequence"/>
</dbReference>
<dbReference type="GO" id="GO:0016887">
    <property type="term" value="F:ATP hydrolysis activity"/>
    <property type="evidence" value="ECO:0007669"/>
    <property type="project" value="InterPro"/>
</dbReference>
<protein>
    <submittedName>
        <fullName evidence="3">Twitching motility protein PilT</fullName>
    </submittedName>
</protein>
<dbReference type="NCBIfam" id="TIGR01420">
    <property type="entry name" value="pilT_fam"/>
    <property type="match status" value="1"/>
</dbReference>
<dbReference type="Gene3D" id="3.40.50.300">
    <property type="entry name" value="P-loop containing nucleotide triphosphate hydrolases"/>
    <property type="match status" value="1"/>
</dbReference>
<dbReference type="InterPro" id="IPR001482">
    <property type="entry name" value="T2SS/T4SS_dom"/>
</dbReference>
<dbReference type="GO" id="GO:0005524">
    <property type="term" value="F:ATP binding"/>
    <property type="evidence" value="ECO:0007669"/>
    <property type="project" value="InterPro"/>
</dbReference>
<dbReference type="InterPro" id="IPR006321">
    <property type="entry name" value="PilT/PilU"/>
</dbReference>
<proteinExistence type="inferred from homology"/>
<evidence type="ECO:0000313" key="4">
    <source>
        <dbReference type="Proteomes" id="UP000582837"/>
    </source>
</evidence>
<name>A0A841H7Y1_9BACT</name>
<dbReference type="RefSeq" id="WP_170035203.1">
    <property type="nucleotide sequence ID" value="NZ_JABDTL010000001.1"/>
</dbReference>
<keyword evidence="4" id="KW-1185">Reference proteome</keyword>
<accession>A0A841H7Y1</accession>
<dbReference type="InterPro" id="IPR027417">
    <property type="entry name" value="P-loop_NTPase"/>
</dbReference>
<comment type="caution">
    <text evidence="3">The sequence shown here is derived from an EMBL/GenBank/DDBJ whole genome shotgun (WGS) entry which is preliminary data.</text>
</comment>
<evidence type="ECO:0000259" key="2">
    <source>
        <dbReference type="PROSITE" id="PS00662"/>
    </source>
</evidence>
<dbReference type="PANTHER" id="PTHR30486:SF12">
    <property type="entry name" value="TYPE IV PILUS ATPASE PILU"/>
    <property type="match status" value="1"/>
</dbReference>
<dbReference type="Pfam" id="PF00437">
    <property type="entry name" value="T2SSE"/>
    <property type="match status" value="1"/>
</dbReference>
<evidence type="ECO:0000313" key="3">
    <source>
        <dbReference type="EMBL" id="MBB6073799.1"/>
    </source>
</evidence>
<comment type="similarity">
    <text evidence="1">Belongs to the GSP E family.</text>
</comment>
<evidence type="ECO:0000256" key="1">
    <source>
        <dbReference type="ARBA" id="ARBA00006611"/>
    </source>
</evidence>
<feature type="domain" description="Bacterial type II secretion system protein E" evidence="2">
    <location>
        <begin position="192"/>
        <end position="206"/>
    </location>
</feature>